<dbReference type="EMBL" id="CM044705">
    <property type="protein sequence ID" value="KAI5663069.1"/>
    <property type="molecule type" value="Genomic_DNA"/>
</dbReference>
<comment type="caution">
    <text evidence="1">The sequence shown here is derived from an EMBL/GenBank/DDBJ whole genome shotgun (WGS) entry which is preliminary data.</text>
</comment>
<accession>A0ACC0AQC4</accession>
<proteinExistence type="predicted"/>
<protein>
    <submittedName>
        <fullName evidence="1">Uncharacterized protein</fullName>
    </submittedName>
</protein>
<organism evidence="1 2">
    <name type="scientific">Catharanthus roseus</name>
    <name type="common">Madagascar periwinkle</name>
    <name type="synonym">Vinca rosea</name>
    <dbReference type="NCBI Taxonomy" id="4058"/>
    <lineage>
        <taxon>Eukaryota</taxon>
        <taxon>Viridiplantae</taxon>
        <taxon>Streptophyta</taxon>
        <taxon>Embryophyta</taxon>
        <taxon>Tracheophyta</taxon>
        <taxon>Spermatophyta</taxon>
        <taxon>Magnoliopsida</taxon>
        <taxon>eudicotyledons</taxon>
        <taxon>Gunneridae</taxon>
        <taxon>Pentapetalae</taxon>
        <taxon>asterids</taxon>
        <taxon>lamiids</taxon>
        <taxon>Gentianales</taxon>
        <taxon>Apocynaceae</taxon>
        <taxon>Rauvolfioideae</taxon>
        <taxon>Vinceae</taxon>
        <taxon>Catharanthinae</taxon>
        <taxon>Catharanthus</taxon>
    </lineage>
</organism>
<reference evidence="2" key="1">
    <citation type="journal article" date="2023" name="Nat. Plants">
        <title>Single-cell RNA sequencing provides a high-resolution roadmap for understanding the multicellular compartmentation of specialized metabolism.</title>
        <authorList>
            <person name="Sun S."/>
            <person name="Shen X."/>
            <person name="Li Y."/>
            <person name="Li Y."/>
            <person name="Wang S."/>
            <person name="Li R."/>
            <person name="Zhang H."/>
            <person name="Shen G."/>
            <person name="Guo B."/>
            <person name="Wei J."/>
            <person name="Xu J."/>
            <person name="St-Pierre B."/>
            <person name="Chen S."/>
            <person name="Sun C."/>
        </authorList>
    </citation>
    <scope>NUCLEOTIDE SEQUENCE [LARGE SCALE GENOMIC DNA]</scope>
</reference>
<sequence length="201" mass="21854">MVMNSTNNCPDKSFHIDDKFFSKLISKETSKANNPSFRVYYGDVSGAVPFTWETRPGTPKHMTWTDVTLLPPLTPPPAYQNNSVGGTKKKGHVSIRSKLLRALLMRIGDAGGQGGGKRRSHVSVSPSSSSSLSSLSWSSTSMTSANSSSFHARRGFSSFGSSFDHDVLGKDEHQELTSTVGSSRFCFGLIRSRMAQVAQEL</sequence>
<evidence type="ECO:0000313" key="2">
    <source>
        <dbReference type="Proteomes" id="UP001060085"/>
    </source>
</evidence>
<evidence type="ECO:0000313" key="1">
    <source>
        <dbReference type="EMBL" id="KAI5663069.1"/>
    </source>
</evidence>
<dbReference type="Proteomes" id="UP001060085">
    <property type="component" value="Linkage Group LG05"/>
</dbReference>
<gene>
    <name evidence="1" type="ORF">M9H77_22392</name>
</gene>
<name>A0ACC0AQC4_CATRO</name>
<keyword evidence="2" id="KW-1185">Reference proteome</keyword>